<dbReference type="InterPro" id="IPR000850">
    <property type="entry name" value="Adenylat/UMP-CMP_kin"/>
</dbReference>
<dbReference type="EMBL" id="GBRD01002305">
    <property type="protein sequence ID" value="JAG63516.1"/>
    <property type="molecule type" value="Transcribed_RNA"/>
</dbReference>
<dbReference type="Gene3D" id="3.40.50.300">
    <property type="entry name" value="P-loop containing nucleotide triphosphate hydrolases"/>
    <property type="match status" value="2"/>
</dbReference>
<accession>A0A0A9Y5J0</accession>
<dbReference type="CDD" id="cd22979">
    <property type="entry name" value="DD_AK8"/>
    <property type="match status" value="1"/>
</dbReference>
<keyword evidence="3 4" id="KW-0418">Kinase</keyword>
<reference evidence="4" key="2">
    <citation type="submission" date="2014-07" db="EMBL/GenBank/DDBJ databases">
        <authorList>
            <person name="Hull J."/>
        </authorList>
    </citation>
    <scope>NUCLEOTIDE SEQUENCE</scope>
</reference>
<dbReference type="PANTHER" id="PTHR23359">
    <property type="entry name" value="NUCLEOTIDE KINASE"/>
    <property type="match status" value="1"/>
</dbReference>
<sequence>MAIPSTDRKQVIPPHFISYLEKHRIYELFYDMASSLAMTMPADHVLYLRNYLVDVGANRDKARIMIIGPPHIDKQSLAKAVGYLLKLPVISLCDITKGDLKNIDNADLMASKFKEFLYTHELEDEGWILFDFPRNRSEVSALQKLGVRPTHAFQLIPSPENIAERELWNEKFVGRPIKELLKYMKEYRHRLTGLRPSLKNVLKEVPMHGRSLETVARNLAILGRQSTHSGGPMLPRVVIIGTRGSFKRTIACKMAESMGIVHVNMDELIAQALQKETKLGQQLRDLANRNVRLYGKLVVAVLEDRLLDQDCLNKGWVLTGFPRDKKDLAILDLFDTPPNRVIFITNNSLEALERITNRRINIHTGFYKHKDEIDEMEDIVLSSQFVIHPDDELTNVMKQQKEFDENIQGMLNYCKGNCIVVDGTGGLEAVMQRIFKSTLQASAPGEIRKIDVDELIGKREEVKLDEEFKERQQKELKPEKSSFMQTQGKSKSNLRVYFDSRTGSRPSSPLYTAVEEVQAAKSDSNKPGCVKTSISSSTGTEISAPNVLLPTEKIDKYSSCTSIFPGEIQAEWGKVRNKVKSYMTLPLVEKNKKL</sequence>
<keyword evidence="1" id="KW-0808">Transferase</keyword>
<dbReference type="AlphaFoldDB" id="A0A0A9Y5J0"/>
<evidence type="ECO:0000256" key="1">
    <source>
        <dbReference type="ARBA" id="ARBA00022679"/>
    </source>
</evidence>
<evidence type="ECO:0000313" key="5">
    <source>
        <dbReference type="EMBL" id="JAG63516.1"/>
    </source>
</evidence>
<dbReference type="GO" id="GO:0006139">
    <property type="term" value="P:nucleobase-containing compound metabolic process"/>
    <property type="evidence" value="ECO:0007669"/>
    <property type="project" value="InterPro"/>
</dbReference>
<dbReference type="SUPFAM" id="SSF52540">
    <property type="entry name" value="P-loop containing nucleoside triphosphate hydrolases"/>
    <property type="match status" value="2"/>
</dbReference>
<name>A0A0A9Y5J0_LYGHE</name>
<protein>
    <submittedName>
        <fullName evidence="4">Adenylate kinase 8</fullName>
    </submittedName>
</protein>
<proteinExistence type="predicted"/>
<dbReference type="CDD" id="cd01428">
    <property type="entry name" value="ADK"/>
    <property type="match status" value="1"/>
</dbReference>
<reference evidence="4" key="1">
    <citation type="journal article" date="2014" name="PLoS ONE">
        <title>Transcriptome-Based Identification of ABC Transporters in the Western Tarnished Plant Bug Lygus hesperus.</title>
        <authorList>
            <person name="Hull J.J."/>
            <person name="Chaney K."/>
            <person name="Geib S.M."/>
            <person name="Fabrick J.A."/>
            <person name="Brent C.S."/>
            <person name="Walsh D."/>
            <person name="Lavine L.C."/>
        </authorList>
    </citation>
    <scope>NUCLEOTIDE SEQUENCE</scope>
</reference>
<evidence type="ECO:0000313" key="4">
    <source>
        <dbReference type="EMBL" id="JAG28327.1"/>
    </source>
</evidence>
<dbReference type="GO" id="GO:0019205">
    <property type="term" value="F:nucleobase-containing compound kinase activity"/>
    <property type="evidence" value="ECO:0007669"/>
    <property type="project" value="InterPro"/>
</dbReference>
<dbReference type="EMBL" id="GBHO01015277">
    <property type="protein sequence ID" value="JAG28327.1"/>
    <property type="molecule type" value="Transcribed_RNA"/>
</dbReference>
<reference evidence="5" key="3">
    <citation type="submission" date="2014-09" db="EMBL/GenBank/DDBJ databases">
        <authorList>
            <person name="Magalhaes I.L.F."/>
            <person name="Oliveira U."/>
            <person name="Santos F.R."/>
            <person name="Vidigal T.H.D.A."/>
            <person name="Brescovit A.D."/>
            <person name="Santos A.J."/>
        </authorList>
    </citation>
    <scope>NUCLEOTIDE SEQUENCE</scope>
</reference>
<dbReference type="Pfam" id="PF00406">
    <property type="entry name" value="ADK"/>
    <property type="match status" value="1"/>
</dbReference>
<gene>
    <name evidence="4" type="primary">ak8</name>
    <name evidence="4" type="ORF">CM83_17592</name>
</gene>
<evidence type="ECO:0000256" key="2">
    <source>
        <dbReference type="ARBA" id="ARBA00022741"/>
    </source>
</evidence>
<keyword evidence="2" id="KW-0547">Nucleotide-binding</keyword>
<evidence type="ECO:0000256" key="3">
    <source>
        <dbReference type="ARBA" id="ARBA00022777"/>
    </source>
</evidence>
<dbReference type="InterPro" id="IPR027417">
    <property type="entry name" value="P-loop_NTPase"/>
</dbReference>
<organism evidence="4">
    <name type="scientific">Lygus hesperus</name>
    <name type="common">Western plant bug</name>
    <dbReference type="NCBI Taxonomy" id="30085"/>
    <lineage>
        <taxon>Eukaryota</taxon>
        <taxon>Metazoa</taxon>
        <taxon>Ecdysozoa</taxon>
        <taxon>Arthropoda</taxon>
        <taxon>Hexapoda</taxon>
        <taxon>Insecta</taxon>
        <taxon>Pterygota</taxon>
        <taxon>Neoptera</taxon>
        <taxon>Paraneoptera</taxon>
        <taxon>Hemiptera</taxon>
        <taxon>Heteroptera</taxon>
        <taxon>Panheteroptera</taxon>
        <taxon>Cimicomorpha</taxon>
        <taxon>Miridae</taxon>
        <taxon>Mirini</taxon>
        <taxon>Lygus</taxon>
    </lineage>
</organism>
<dbReference type="GO" id="GO:0005524">
    <property type="term" value="F:ATP binding"/>
    <property type="evidence" value="ECO:0007669"/>
    <property type="project" value="InterPro"/>
</dbReference>